<feature type="chain" id="PRO_5042180739" evidence="1">
    <location>
        <begin position="21"/>
        <end position="164"/>
    </location>
</feature>
<keyword evidence="3" id="KW-1185">Reference proteome</keyword>
<organism evidence="2 3">
    <name type="scientific">Mycena alexandri</name>
    <dbReference type="NCBI Taxonomy" id="1745969"/>
    <lineage>
        <taxon>Eukaryota</taxon>
        <taxon>Fungi</taxon>
        <taxon>Dikarya</taxon>
        <taxon>Basidiomycota</taxon>
        <taxon>Agaricomycotina</taxon>
        <taxon>Agaricomycetes</taxon>
        <taxon>Agaricomycetidae</taxon>
        <taxon>Agaricales</taxon>
        <taxon>Marasmiineae</taxon>
        <taxon>Mycenaceae</taxon>
        <taxon>Mycena</taxon>
    </lineage>
</organism>
<dbReference type="Proteomes" id="UP001218188">
    <property type="component" value="Unassembled WGS sequence"/>
</dbReference>
<evidence type="ECO:0000313" key="3">
    <source>
        <dbReference type="Proteomes" id="UP001218188"/>
    </source>
</evidence>
<evidence type="ECO:0000313" key="2">
    <source>
        <dbReference type="EMBL" id="KAJ7030130.1"/>
    </source>
</evidence>
<evidence type="ECO:0000256" key="1">
    <source>
        <dbReference type="SAM" id="SignalP"/>
    </source>
</evidence>
<protein>
    <submittedName>
        <fullName evidence="2">Uncharacterized protein</fullName>
    </submittedName>
</protein>
<reference evidence="2" key="1">
    <citation type="submission" date="2023-03" db="EMBL/GenBank/DDBJ databases">
        <title>Massive genome expansion in bonnet fungi (Mycena s.s.) driven by repeated elements and novel gene families across ecological guilds.</title>
        <authorList>
            <consortium name="Lawrence Berkeley National Laboratory"/>
            <person name="Harder C.B."/>
            <person name="Miyauchi S."/>
            <person name="Viragh M."/>
            <person name="Kuo A."/>
            <person name="Thoen E."/>
            <person name="Andreopoulos B."/>
            <person name="Lu D."/>
            <person name="Skrede I."/>
            <person name="Drula E."/>
            <person name="Henrissat B."/>
            <person name="Morin E."/>
            <person name="Kohler A."/>
            <person name="Barry K."/>
            <person name="LaButti K."/>
            <person name="Morin E."/>
            <person name="Salamov A."/>
            <person name="Lipzen A."/>
            <person name="Mereny Z."/>
            <person name="Hegedus B."/>
            <person name="Baldrian P."/>
            <person name="Stursova M."/>
            <person name="Weitz H."/>
            <person name="Taylor A."/>
            <person name="Grigoriev I.V."/>
            <person name="Nagy L.G."/>
            <person name="Martin F."/>
            <person name="Kauserud H."/>
        </authorList>
    </citation>
    <scope>NUCLEOTIDE SEQUENCE</scope>
    <source>
        <strain evidence="2">CBHHK200</strain>
    </source>
</reference>
<dbReference type="EMBL" id="JARJCM010000094">
    <property type="protein sequence ID" value="KAJ7030130.1"/>
    <property type="molecule type" value="Genomic_DNA"/>
</dbReference>
<sequence>MVALRFTSLFLICTSLSALATKFPYKVTPPKGTSTLPSLTAWAETHLTAVVAAPSADAANAAFDAFLADNVTIIFDDMPVSRANYVAMRAAHGFPPTTVVYNQALEVPTVANSSQAGIVSLFFTATIGSQVAVASMDLVIKQDTSLPGGPGCDRRRVYSITQVQ</sequence>
<proteinExistence type="predicted"/>
<gene>
    <name evidence="2" type="ORF">C8F04DRAFT_738966</name>
</gene>
<accession>A0AAD6SPL3</accession>
<name>A0AAD6SPL3_9AGAR</name>
<comment type="caution">
    <text evidence="2">The sequence shown here is derived from an EMBL/GenBank/DDBJ whole genome shotgun (WGS) entry which is preliminary data.</text>
</comment>
<dbReference type="AlphaFoldDB" id="A0AAD6SPL3"/>
<feature type="signal peptide" evidence="1">
    <location>
        <begin position="1"/>
        <end position="20"/>
    </location>
</feature>
<keyword evidence="1" id="KW-0732">Signal</keyword>